<dbReference type="AlphaFoldDB" id="A0A2Z6P4A7"/>
<sequence length="404" mass="45449">MANQPYADFATNPTNPYYIHPNENPSIILVTPLLDHKNYQTWSRSMKVALISKNKLKFVDGTLPLPHVSDPLHEPWIRCNNMVLSWIQRSISETIVKSIMWCDCAAVVWKCLERRFAHGDIFRIADILEEIARYQQGTLDISSYFTHLTTLWEELENFRPLKDCSCAIPCTCGAASDLKKYKEQDKVIKFLKGLNEQYASVRSQIMLLDPLPDIDRCFSLVLQQERQMLIPIITDNSVDQQASIMQVRQTSYNHGKHYTSFSSTHHGGRGRGRGNHHGGRGPNNRTCTHCGRHNHIVDTCFELHGYPPGYQHKNSKSVNVAATASNATLKEGHINLTSATINTIQEQYNQILQLLQHSALQASSTPSNPSPTQASANSIISLPTALNSSSSPTFDFNPNSDWCS</sequence>
<dbReference type="OrthoDB" id="1428410at2759"/>
<evidence type="ECO:0000256" key="1">
    <source>
        <dbReference type="SAM" id="MobiDB-lite"/>
    </source>
</evidence>
<dbReference type="Proteomes" id="UP000242715">
    <property type="component" value="Unassembled WGS sequence"/>
</dbReference>
<dbReference type="PANTHER" id="PTHR37610">
    <property type="entry name" value="CCHC-TYPE DOMAIN-CONTAINING PROTEIN"/>
    <property type="match status" value="1"/>
</dbReference>
<accession>A0A2Z6P4A7</accession>
<evidence type="ECO:0000313" key="4">
    <source>
        <dbReference type="Proteomes" id="UP000242715"/>
    </source>
</evidence>
<gene>
    <name evidence="3" type="ORF">TSUD_290710</name>
</gene>
<evidence type="ECO:0000259" key="2">
    <source>
        <dbReference type="Pfam" id="PF14244"/>
    </source>
</evidence>
<proteinExistence type="predicted"/>
<dbReference type="EMBL" id="DF974817">
    <property type="protein sequence ID" value="GAU50616.1"/>
    <property type="molecule type" value="Genomic_DNA"/>
</dbReference>
<dbReference type="Pfam" id="PF14244">
    <property type="entry name" value="Retrotran_gag_3"/>
    <property type="match status" value="1"/>
</dbReference>
<dbReference type="InterPro" id="IPR029472">
    <property type="entry name" value="Copia-like_N"/>
</dbReference>
<protein>
    <recommendedName>
        <fullName evidence="2">Retrotransposon Copia-like N-terminal domain-containing protein</fullName>
    </recommendedName>
</protein>
<name>A0A2Z6P4A7_TRISU</name>
<feature type="domain" description="Retrotransposon Copia-like N-terminal" evidence="2">
    <location>
        <begin position="20"/>
        <end position="66"/>
    </location>
</feature>
<dbReference type="PANTHER" id="PTHR37610:SF55">
    <property type="entry name" value="RETROTRANSPOSON COPIA-LIKE N-TERMINAL DOMAIN-CONTAINING PROTEIN"/>
    <property type="match status" value="1"/>
</dbReference>
<reference evidence="4" key="1">
    <citation type="journal article" date="2017" name="Front. Plant Sci.">
        <title>Climate Clever Clovers: New Paradigm to Reduce the Environmental Footprint of Ruminants by Breeding Low Methanogenic Forages Utilizing Haplotype Variation.</title>
        <authorList>
            <person name="Kaur P."/>
            <person name="Appels R."/>
            <person name="Bayer P.E."/>
            <person name="Keeble-Gagnere G."/>
            <person name="Wang J."/>
            <person name="Hirakawa H."/>
            <person name="Shirasawa K."/>
            <person name="Vercoe P."/>
            <person name="Stefanova K."/>
            <person name="Durmic Z."/>
            <person name="Nichols P."/>
            <person name="Revell C."/>
            <person name="Isobe S.N."/>
            <person name="Edwards D."/>
            <person name="Erskine W."/>
        </authorList>
    </citation>
    <scope>NUCLEOTIDE SEQUENCE [LARGE SCALE GENOMIC DNA]</scope>
    <source>
        <strain evidence="4">cv. Daliak</strain>
    </source>
</reference>
<feature type="compositionally biased region" description="Basic residues" evidence="1">
    <location>
        <begin position="266"/>
        <end position="279"/>
    </location>
</feature>
<organism evidence="3 4">
    <name type="scientific">Trifolium subterraneum</name>
    <name type="common">Subterranean clover</name>
    <dbReference type="NCBI Taxonomy" id="3900"/>
    <lineage>
        <taxon>Eukaryota</taxon>
        <taxon>Viridiplantae</taxon>
        <taxon>Streptophyta</taxon>
        <taxon>Embryophyta</taxon>
        <taxon>Tracheophyta</taxon>
        <taxon>Spermatophyta</taxon>
        <taxon>Magnoliopsida</taxon>
        <taxon>eudicotyledons</taxon>
        <taxon>Gunneridae</taxon>
        <taxon>Pentapetalae</taxon>
        <taxon>rosids</taxon>
        <taxon>fabids</taxon>
        <taxon>Fabales</taxon>
        <taxon>Fabaceae</taxon>
        <taxon>Papilionoideae</taxon>
        <taxon>50 kb inversion clade</taxon>
        <taxon>NPAAA clade</taxon>
        <taxon>Hologalegina</taxon>
        <taxon>IRL clade</taxon>
        <taxon>Trifolieae</taxon>
        <taxon>Trifolium</taxon>
    </lineage>
</organism>
<evidence type="ECO:0000313" key="3">
    <source>
        <dbReference type="EMBL" id="GAU50616.1"/>
    </source>
</evidence>
<keyword evidence="4" id="KW-1185">Reference proteome</keyword>
<feature type="region of interest" description="Disordered" evidence="1">
    <location>
        <begin position="260"/>
        <end position="282"/>
    </location>
</feature>